<dbReference type="Proteomes" id="UP001384579">
    <property type="component" value="Unassembled WGS sequence"/>
</dbReference>
<evidence type="ECO:0000313" key="2">
    <source>
        <dbReference type="Proteomes" id="UP001384579"/>
    </source>
</evidence>
<comment type="caution">
    <text evidence="1">The sequence shown here is derived from an EMBL/GenBank/DDBJ whole genome shotgun (WGS) entry which is preliminary data.</text>
</comment>
<reference evidence="1 2" key="1">
    <citation type="journal article" date="2020" name="Harmful Algae">
        <title>Molecular and morphological characterization of a novel dihydroanatoxin-a producing Microcoleus species (cyanobacteria) from the Russian River, California, USA.</title>
        <authorList>
            <person name="Conklin K.Y."/>
            <person name="Stancheva R."/>
            <person name="Otten T.G."/>
            <person name="Fadness R."/>
            <person name="Boyer G.L."/>
            <person name="Read B."/>
            <person name="Zhang X."/>
            <person name="Sheath R.G."/>
        </authorList>
    </citation>
    <scope>NUCLEOTIDE SEQUENCE [LARGE SCALE GENOMIC DNA]</scope>
    <source>
        <strain evidence="1 2">PTRS2</strain>
    </source>
</reference>
<sequence length="119" mass="13861">MTKYRNAMQKWEYLLVDANMYPFGNKLISLYVNGDEQREWKQGFLHLFINELGDEGWELVALRHDSKYDQNSLIFKRPKVVKNLRKMPDYLAVETAATQTKEIPAVETATTQTKSTSVD</sequence>
<dbReference type="RefSeq" id="WP_340541890.1">
    <property type="nucleotide sequence ID" value="NZ_JBBLXS010000428.1"/>
</dbReference>
<evidence type="ECO:0000313" key="1">
    <source>
        <dbReference type="EMBL" id="MEK0187756.1"/>
    </source>
</evidence>
<gene>
    <name evidence="1" type="ORF">WMG39_23350</name>
</gene>
<evidence type="ECO:0008006" key="3">
    <source>
        <dbReference type="Google" id="ProtNLM"/>
    </source>
</evidence>
<accession>A0ABU8YU77</accession>
<dbReference type="EMBL" id="JBBLXS010000428">
    <property type="protein sequence ID" value="MEK0187756.1"/>
    <property type="molecule type" value="Genomic_DNA"/>
</dbReference>
<proteinExistence type="predicted"/>
<name>A0ABU8YU77_9CYAN</name>
<keyword evidence="2" id="KW-1185">Reference proteome</keyword>
<organism evidence="1 2">
    <name type="scientific">Microcoleus anatoxicus PTRS2</name>
    <dbReference type="NCBI Taxonomy" id="2705321"/>
    <lineage>
        <taxon>Bacteria</taxon>
        <taxon>Bacillati</taxon>
        <taxon>Cyanobacteriota</taxon>
        <taxon>Cyanophyceae</taxon>
        <taxon>Oscillatoriophycideae</taxon>
        <taxon>Oscillatoriales</taxon>
        <taxon>Microcoleaceae</taxon>
        <taxon>Microcoleus</taxon>
        <taxon>Microcoleus anatoxicus</taxon>
    </lineage>
</organism>
<protein>
    <recommendedName>
        <fullName evidence="3">DUF4177 domain-containing protein</fullName>
    </recommendedName>
</protein>